<feature type="region of interest" description="Disordered" evidence="1">
    <location>
        <begin position="19"/>
        <end position="48"/>
    </location>
</feature>
<dbReference type="AlphaFoldDB" id="A0A8H7XRU9"/>
<dbReference type="Pfam" id="PF07426">
    <property type="entry name" value="Dynactin_p22"/>
    <property type="match status" value="1"/>
</dbReference>
<gene>
    <name evidence="2" type="ORF">JR316_008446</name>
</gene>
<feature type="region of interest" description="Disordered" evidence="1">
    <location>
        <begin position="74"/>
        <end position="101"/>
    </location>
</feature>
<protein>
    <submittedName>
        <fullName evidence="2">Uncharacterized protein</fullName>
    </submittedName>
</protein>
<dbReference type="EMBL" id="JAFIQS010000008">
    <property type="protein sequence ID" value="KAG5166361.1"/>
    <property type="molecule type" value="Genomic_DNA"/>
</dbReference>
<organism evidence="2">
    <name type="scientific">Psilocybe cubensis</name>
    <name type="common">Psychedelic mushroom</name>
    <name type="synonym">Stropharia cubensis</name>
    <dbReference type="NCBI Taxonomy" id="181762"/>
    <lineage>
        <taxon>Eukaryota</taxon>
        <taxon>Fungi</taxon>
        <taxon>Dikarya</taxon>
        <taxon>Basidiomycota</taxon>
        <taxon>Agaricomycotina</taxon>
        <taxon>Agaricomycetes</taxon>
        <taxon>Agaricomycetidae</taxon>
        <taxon>Agaricales</taxon>
        <taxon>Agaricineae</taxon>
        <taxon>Strophariaceae</taxon>
        <taxon>Psilocybe</taxon>
    </lineage>
</organism>
<proteinExistence type="predicted"/>
<dbReference type="OrthoDB" id="16729at2759"/>
<name>A0A8H7XRU9_PSICU</name>
<evidence type="ECO:0000256" key="1">
    <source>
        <dbReference type="SAM" id="MobiDB-lite"/>
    </source>
</evidence>
<dbReference type="InterPro" id="IPR009991">
    <property type="entry name" value="DCTN3"/>
</dbReference>
<comment type="caution">
    <text evidence="2">The sequence shown here is derived from an EMBL/GenBank/DDBJ whole genome shotgun (WGS) entry which is preliminary data.</text>
</comment>
<reference evidence="2" key="1">
    <citation type="submission" date="2021-02" db="EMBL/GenBank/DDBJ databases">
        <title>Psilocybe cubensis genome.</title>
        <authorList>
            <person name="Mckernan K.J."/>
            <person name="Crawford S."/>
            <person name="Trippe A."/>
            <person name="Kane L.T."/>
            <person name="Mclaughlin S."/>
        </authorList>
    </citation>
    <scope>NUCLEOTIDE SEQUENCE [LARGE SCALE GENOMIC DNA]</scope>
    <source>
        <strain evidence="2">MGC-MH-2018</strain>
    </source>
</reference>
<dbReference type="GO" id="GO:0005869">
    <property type="term" value="C:dynactin complex"/>
    <property type="evidence" value="ECO:0007669"/>
    <property type="project" value="InterPro"/>
</dbReference>
<dbReference type="GO" id="GO:0061640">
    <property type="term" value="P:cytoskeleton-dependent cytokinesis"/>
    <property type="evidence" value="ECO:0007669"/>
    <property type="project" value="InterPro"/>
</dbReference>
<accession>A0A8H7XRU9</accession>
<evidence type="ECO:0000313" key="2">
    <source>
        <dbReference type="EMBL" id="KAG5166361.1"/>
    </source>
</evidence>
<sequence>MGSNRVGSVFLGDFQRHRHLSSSTHSNSPPSSPPPTSAGGSSGNTIAGVFSFHQPQHQQLATAAEEIDNIDMEFDGNKNAAPPAQRQGVSDGSAHSGIEHIKPGKVDPVLALELRLRWLEALILGMKHQDSVASLGRKGKAREEFAGTANLKNGETLMRLTKNVESGLGKVVEGNDGLRKFMSNYDQNAHLLTPSFALSGILPDPPTYDDMTAEELNALLVEMEPDIRSADRDMLEIDALEKKGVTGAGSLPEYERLEPRLKSLLEAYEEDAKLAASLEMRISSLVERHTTYVDTLSELFVAWDDTLTEAEDKLAVKEREKAERLRLGFE</sequence>